<dbReference type="GO" id="GO:0006094">
    <property type="term" value="P:gluconeogenesis"/>
    <property type="evidence" value="ECO:0007669"/>
    <property type="project" value="UniProtKB-KW"/>
</dbReference>
<dbReference type="GO" id="GO:0004794">
    <property type="term" value="F:threonine deaminase activity"/>
    <property type="evidence" value="ECO:0007669"/>
    <property type="project" value="TreeGrafter"/>
</dbReference>
<dbReference type="Proteomes" id="UP000019484">
    <property type="component" value="Unassembled WGS sequence"/>
</dbReference>
<dbReference type="Gene3D" id="3.40.50.1100">
    <property type="match status" value="2"/>
</dbReference>
<dbReference type="InterPro" id="IPR001926">
    <property type="entry name" value="TrpB-like_PALP"/>
</dbReference>
<dbReference type="SUPFAM" id="SSF53686">
    <property type="entry name" value="Tryptophan synthase beta subunit-like PLP-dependent enzymes"/>
    <property type="match status" value="1"/>
</dbReference>
<evidence type="ECO:0000256" key="9">
    <source>
        <dbReference type="ARBA" id="ARBA00023239"/>
    </source>
</evidence>
<dbReference type="eggNOG" id="KOG1250">
    <property type="taxonomic scope" value="Eukaryota"/>
</dbReference>
<dbReference type="InterPro" id="IPR036052">
    <property type="entry name" value="TrpB-like_PALP_sf"/>
</dbReference>
<evidence type="ECO:0000256" key="6">
    <source>
        <dbReference type="ARBA" id="ARBA00022432"/>
    </source>
</evidence>
<dbReference type="PANTHER" id="PTHR48078">
    <property type="entry name" value="THREONINE DEHYDRATASE, MITOCHONDRIAL-RELATED"/>
    <property type="match status" value="1"/>
</dbReference>
<comment type="subcellular location">
    <subcellularLocation>
        <location evidence="2">Cytoplasm</location>
    </subcellularLocation>
</comment>
<dbReference type="EC" id="4.3.1.17" evidence="5"/>
<evidence type="ECO:0000256" key="3">
    <source>
        <dbReference type="ARBA" id="ARBA00004742"/>
    </source>
</evidence>
<reference evidence="12 13" key="1">
    <citation type="submission" date="2013-03" db="EMBL/GenBank/DDBJ databases">
        <title>The Genome Sequence of Capronia coronata CBS 617.96.</title>
        <authorList>
            <consortium name="The Broad Institute Genomics Platform"/>
            <person name="Cuomo C."/>
            <person name="de Hoog S."/>
            <person name="Gorbushina A."/>
            <person name="Walker B."/>
            <person name="Young S.K."/>
            <person name="Zeng Q."/>
            <person name="Gargeya S."/>
            <person name="Fitzgerald M."/>
            <person name="Haas B."/>
            <person name="Abouelleil A."/>
            <person name="Allen A.W."/>
            <person name="Alvarado L."/>
            <person name="Arachchi H.M."/>
            <person name="Berlin A.M."/>
            <person name="Chapman S.B."/>
            <person name="Gainer-Dewar J."/>
            <person name="Goldberg J."/>
            <person name="Griggs A."/>
            <person name="Gujja S."/>
            <person name="Hansen M."/>
            <person name="Howarth C."/>
            <person name="Imamovic A."/>
            <person name="Ireland A."/>
            <person name="Larimer J."/>
            <person name="McCowan C."/>
            <person name="Murphy C."/>
            <person name="Pearson M."/>
            <person name="Poon T.W."/>
            <person name="Priest M."/>
            <person name="Roberts A."/>
            <person name="Saif S."/>
            <person name="Shea T."/>
            <person name="Sisk P."/>
            <person name="Sykes S."/>
            <person name="Wortman J."/>
            <person name="Nusbaum C."/>
            <person name="Birren B."/>
        </authorList>
    </citation>
    <scope>NUCLEOTIDE SEQUENCE [LARGE SCALE GENOMIC DNA]</scope>
    <source>
        <strain evidence="12 13">CBS 617.96</strain>
    </source>
</reference>
<proteinExistence type="inferred from homology"/>
<keyword evidence="13" id="KW-1185">Reference proteome</keyword>
<evidence type="ECO:0000313" key="13">
    <source>
        <dbReference type="Proteomes" id="UP000019484"/>
    </source>
</evidence>
<comment type="pathway">
    <text evidence="3">Carbohydrate biosynthesis; gluconeogenesis.</text>
</comment>
<evidence type="ECO:0000256" key="5">
    <source>
        <dbReference type="ARBA" id="ARBA00012093"/>
    </source>
</evidence>
<evidence type="ECO:0000256" key="4">
    <source>
        <dbReference type="ARBA" id="ARBA00010869"/>
    </source>
</evidence>
<keyword evidence="9" id="KW-0456">Lyase</keyword>
<evidence type="ECO:0000256" key="8">
    <source>
        <dbReference type="ARBA" id="ARBA00022898"/>
    </source>
</evidence>
<dbReference type="GO" id="GO:0005737">
    <property type="term" value="C:cytoplasm"/>
    <property type="evidence" value="ECO:0007669"/>
    <property type="project" value="UniProtKB-SubCell"/>
</dbReference>
<dbReference type="PANTHER" id="PTHR48078:SF2">
    <property type="entry name" value="CATABOLIC L-SERINE_THREONINE DEHYDRATASE"/>
    <property type="match status" value="1"/>
</dbReference>
<accession>W9YAV6</accession>
<comment type="similarity">
    <text evidence="4">Belongs to the serine/threonine dehydratase family.</text>
</comment>
<feature type="domain" description="Tryptophan synthase beta chain-like PALP" evidence="11">
    <location>
        <begin position="22"/>
        <end position="308"/>
    </location>
</feature>
<comment type="caution">
    <text evidence="12">The sequence shown here is derived from an EMBL/GenBank/DDBJ whole genome shotgun (WGS) entry which is preliminary data.</text>
</comment>
<dbReference type="GO" id="GO:0003941">
    <property type="term" value="F:L-serine ammonia-lyase activity"/>
    <property type="evidence" value="ECO:0007669"/>
    <property type="project" value="UniProtKB-EC"/>
</dbReference>
<dbReference type="HOGENOM" id="CLU_021152_3_1_1"/>
<dbReference type="InterPro" id="IPR050147">
    <property type="entry name" value="Ser/Thr_Dehydratase"/>
</dbReference>
<dbReference type="GO" id="GO:0009097">
    <property type="term" value="P:isoleucine biosynthetic process"/>
    <property type="evidence" value="ECO:0007669"/>
    <property type="project" value="TreeGrafter"/>
</dbReference>
<protein>
    <recommendedName>
        <fullName evidence="5">L-serine ammonia-lyase</fullName>
        <ecNumber evidence="5">4.3.1.17</ecNumber>
    </recommendedName>
</protein>
<evidence type="ECO:0000256" key="2">
    <source>
        <dbReference type="ARBA" id="ARBA00004496"/>
    </source>
</evidence>
<dbReference type="GeneID" id="19163615"/>
<dbReference type="OrthoDB" id="7773036at2759"/>
<dbReference type="Pfam" id="PF00291">
    <property type="entry name" value="PALP"/>
    <property type="match status" value="1"/>
</dbReference>
<dbReference type="GO" id="GO:0006567">
    <property type="term" value="P:L-threonine catabolic process"/>
    <property type="evidence" value="ECO:0007669"/>
    <property type="project" value="TreeGrafter"/>
</dbReference>
<dbReference type="EMBL" id="AMWN01000009">
    <property type="protein sequence ID" value="EXJ79504.1"/>
    <property type="molecule type" value="Genomic_DNA"/>
</dbReference>
<comment type="catalytic activity">
    <reaction evidence="10">
        <text>L-serine = pyruvate + NH4(+)</text>
        <dbReference type="Rhea" id="RHEA:19169"/>
        <dbReference type="ChEBI" id="CHEBI:15361"/>
        <dbReference type="ChEBI" id="CHEBI:28938"/>
        <dbReference type="ChEBI" id="CHEBI:33384"/>
        <dbReference type="EC" id="4.3.1.17"/>
    </reaction>
</comment>
<comment type="cofactor">
    <cofactor evidence="1">
        <name>pyridoxal 5'-phosphate</name>
        <dbReference type="ChEBI" id="CHEBI:597326"/>
    </cofactor>
</comment>
<evidence type="ECO:0000256" key="7">
    <source>
        <dbReference type="ARBA" id="ARBA00022490"/>
    </source>
</evidence>
<evidence type="ECO:0000256" key="1">
    <source>
        <dbReference type="ARBA" id="ARBA00001933"/>
    </source>
</evidence>
<dbReference type="PROSITE" id="PS00165">
    <property type="entry name" value="DEHYDRATASE_SER_THR"/>
    <property type="match status" value="1"/>
</dbReference>
<keyword evidence="7" id="KW-0963">Cytoplasm</keyword>
<keyword evidence="8" id="KW-0663">Pyridoxal phosphate</keyword>
<keyword evidence="6" id="KW-0312">Gluconeogenesis</keyword>
<evidence type="ECO:0000256" key="10">
    <source>
        <dbReference type="ARBA" id="ARBA00049406"/>
    </source>
</evidence>
<sequence length="336" mass="35885">MVRGYISGPKSCPSERCLTRSSKVYLKLDNLQPSGSFKSRGIGNYIRCRAEEYRGKKVHFYAASGGNAGIACVHAARQLGYPATVVVPTTAKPPMVAKIHAMGAAAVIQHGANIMEADEFLKDVCLKADVDGVYVPPFDHPDVWDGNATVMQEIVSQLGGEPPDIILCSVGGGGLLNGIMQEIDRNGWNGKVHVVAMETAGADSLNQSIKAGHLVTLDRITSQATSLGVSRVSEKTFEYSKRSNVKSVVLSDLEAAKGCYALAMHERLMVELTVGVNVAACFGGTLQRVLGSSCTLNESTKTVIVVCGGNDISVAMLNSWRLAFEHEYAHTEILSP</sequence>
<dbReference type="GO" id="GO:0030170">
    <property type="term" value="F:pyridoxal phosphate binding"/>
    <property type="evidence" value="ECO:0007669"/>
    <property type="project" value="InterPro"/>
</dbReference>
<dbReference type="STRING" id="1182541.W9YAV6"/>
<dbReference type="AlphaFoldDB" id="W9YAV6"/>
<organism evidence="12 13">
    <name type="scientific">Capronia coronata CBS 617.96</name>
    <dbReference type="NCBI Taxonomy" id="1182541"/>
    <lineage>
        <taxon>Eukaryota</taxon>
        <taxon>Fungi</taxon>
        <taxon>Dikarya</taxon>
        <taxon>Ascomycota</taxon>
        <taxon>Pezizomycotina</taxon>
        <taxon>Eurotiomycetes</taxon>
        <taxon>Chaetothyriomycetidae</taxon>
        <taxon>Chaetothyriales</taxon>
        <taxon>Herpotrichiellaceae</taxon>
        <taxon>Capronia</taxon>
    </lineage>
</organism>
<name>W9YAV6_9EURO</name>
<evidence type="ECO:0000259" key="11">
    <source>
        <dbReference type="Pfam" id="PF00291"/>
    </source>
</evidence>
<evidence type="ECO:0000313" key="12">
    <source>
        <dbReference type="EMBL" id="EXJ79504.1"/>
    </source>
</evidence>
<gene>
    <name evidence="12" type="ORF">A1O1_08768</name>
</gene>
<dbReference type="InterPro" id="IPR000634">
    <property type="entry name" value="Ser/Thr_deHydtase_PyrdxlP-BS"/>
</dbReference>
<dbReference type="FunFam" id="3.40.50.1100:FF:000040">
    <property type="entry name" value="L-serine dehydratase, putative"/>
    <property type="match status" value="1"/>
</dbReference>
<dbReference type="RefSeq" id="XP_007727816.1">
    <property type="nucleotide sequence ID" value="XM_007729626.1"/>
</dbReference>
<dbReference type="GO" id="GO:0006565">
    <property type="term" value="P:L-serine catabolic process"/>
    <property type="evidence" value="ECO:0007669"/>
    <property type="project" value="TreeGrafter"/>
</dbReference>